<dbReference type="SUPFAM" id="SSF53448">
    <property type="entry name" value="Nucleotide-diphospho-sugar transferases"/>
    <property type="match status" value="1"/>
</dbReference>
<proteinExistence type="predicted"/>
<reference evidence="2" key="1">
    <citation type="submission" date="2016-08" db="EMBL/GenBank/DDBJ databases">
        <authorList>
            <person name="Seilhamer J.J."/>
        </authorList>
    </citation>
    <scope>NUCLEOTIDE SEQUENCE</scope>
    <source>
        <strain evidence="2">86</strain>
    </source>
</reference>
<organism evidence="2">
    <name type="scientific">uncultured Sporomusa sp</name>
    <dbReference type="NCBI Taxonomy" id="307249"/>
    <lineage>
        <taxon>Bacteria</taxon>
        <taxon>Bacillati</taxon>
        <taxon>Bacillota</taxon>
        <taxon>Negativicutes</taxon>
        <taxon>Selenomonadales</taxon>
        <taxon>Sporomusaceae</taxon>
        <taxon>Sporomusa</taxon>
        <taxon>environmental samples</taxon>
    </lineage>
</organism>
<feature type="domain" description="Glycosyltransferase 2-like" evidence="1">
    <location>
        <begin position="6"/>
        <end position="169"/>
    </location>
</feature>
<dbReference type="PANTHER" id="PTHR43685:SF13">
    <property type="entry name" value="O ANTIGEN BIOSYNTHESIS RHAMNOSYLTRANSFERASE RFBN"/>
    <property type="match status" value="1"/>
</dbReference>
<gene>
    <name evidence="2" type="primary">rfbN</name>
    <name evidence="2" type="ORF">KL86SPO_70477</name>
</gene>
<dbReference type="EC" id="2.4.1.-" evidence="2"/>
<dbReference type="GO" id="GO:0016757">
    <property type="term" value="F:glycosyltransferase activity"/>
    <property type="evidence" value="ECO:0007669"/>
    <property type="project" value="UniProtKB-KW"/>
</dbReference>
<dbReference type="EMBL" id="FMJE01000007">
    <property type="protein sequence ID" value="SCM83619.1"/>
    <property type="molecule type" value="Genomic_DNA"/>
</dbReference>
<evidence type="ECO:0000313" key="2">
    <source>
        <dbReference type="EMBL" id="SCM83619.1"/>
    </source>
</evidence>
<accession>A0A212M1S8</accession>
<evidence type="ECO:0000259" key="1">
    <source>
        <dbReference type="Pfam" id="PF00535"/>
    </source>
</evidence>
<dbReference type="InterPro" id="IPR001173">
    <property type="entry name" value="Glyco_trans_2-like"/>
</dbReference>
<dbReference type="GO" id="GO:0044010">
    <property type="term" value="P:single-species biofilm formation"/>
    <property type="evidence" value="ECO:0007669"/>
    <property type="project" value="TreeGrafter"/>
</dbReference>
<dbReference type="Pfam" id="PF00535">
    <property type="entry name" value="Glycos_transf_2"/>
    <property type="match status" value="1"/>
</dbReference>
<keyword evidence="2" id="KW-0808">Transferase</keyword>
<dbReference type="InterPro" id="IPR050834">
    <property type="entry name" value="Glycosyltransf_2"/>
</dbReference>
<dbReference type="InterPro" id="IPR029044">
    <property type="entry name" value="Nucleotide-diphossugar_trans"/>
</dbReference>
<name>A0A212M1S8_9FIRM</name>
<dbReference type="RefSeq" id="WP_288185993.1">
    <property type="nucleotide sequence ID" value="NZ_LT608335.1"/>
</dbReference>
<dbReference type="CDD" id="cd00761">
    <property type="entry name" value="Glyco_tranf_GTA_type"/>
    <property type="match status" value="1"/>
</dbReference>
<sequence length="303" mass="34098">MLQIGIIIPTLNAGSRFIRLLDSITKQQANITRKLIIDSGSSDNTVGIAKTYQYEVIPINQAKFNHGKTRQLGIDYLADIDIAVFLTQDVILYDENSIGKLIAAFKDLSIGAAYGRQLPHKGASLLAAQVRLFNYPPNSQYKSYADKTKLGIKTAFMSDSFAAYRITSLQAAGGFPHVIVNEDMYVAAKMLKQGDKIAYIAEACVYHSHDYTLRQEVQRYFDIGVFQQQEAWIRAEFGEAEGEGLRLVKEQLNYLVNNNHISSIPKAMLLNVAKLIGYRLGMHEKYLPRRLKKVLSGQSYFFK</sequence>
<dbReference type="PANTHER" id="PTHR43685">
    <property type="entry name" value="GLYCOSYLTRANSFERASE"/>
    <property type="match status" value="1"/>
</dbReference>
<keyword evidence="2" id="KW-0328">Glycosyltransferase</keyword>
<dbReference type="Gene3D" id="3.90.550.10">
    <property type="entry name" value="Spore Coat Polysaccharide Biosynthesis Protein SpsA, Chain A"/>
    <property type="match status" value="1"/>
</dbReference>
<protein>
    <submittedName>
        <fullName evidence="2">O antigen biosynthesis rhamnosyltransferase RfbN</fullName>
        <ecNumber evidence="2">2.4.1.-</ecNumber>
    </submittedName>
</protein>
<dbReference type="AlphaFoldDB" id="A0A212M1S8"/>